<proteinExistence type="predicted"/>
<dbReference type="EMBL" id="JABUQZ010000001">
    <property type="protein sequence ID" value="NUC70712.1"/>
    <property type="molecule type" value="Genomic_DNA"/>
</dbReference>
<organism evidence="2 3">
    <name type="scientific">Haloterrigena gelatinilytica</name>
    <dbReference type="NCBI Taxonomy" id="2741724"/>
    <lineage>
        <taxon>Archaea</taxon>
        <taxon>Methanobacteriati</taxon>
        <taxon>Methanobacteriota</taxon>
        <taxon>Stenosarchaea group</taxon>
        <taxon>Halobacteria</taxon>
        <taxon>Halobacteriales</taxon>
        <taxon>Natrialbaceae</taxon>
        <taxon>Haloterrigena</taxon>
    </lineage>
</organism>
<accession>A0ABX2LAZ5</accession>
<evidence type="ECO:0000313" key="2">
    <source>
        <dbReference type="EMBL" id="NUC70712.1"/>
    </source>
</evidence>
<dbReference type="Pfam" id="PF22763">
    <property type="entry name" value="NrS1-1_pol-like_HBD"/>
    <property type="match status" value="1"/>
</dbReference>
<dbReference type="InterPro" id="IPR054468">
    <property type="entry name" value="NrSPol-like_HBD"/>
</dbReference>
<sequence length="292" mass="32785">MISTEQIPGPLKDRPQWICWKTEDRNGKPTKVPADPKTETYASVSDPDTWATYTTAWTYYDLNAEIDGLGYVFTADGPYAGVDIDDARDPDTGMLEEWVIDILLTLDSYTERSPSRSGYHVIVNGDVPSGGNRTDQLEMYDANRYFTVTGDHVPGTPTTIAHRPQELAQLHDAYIAQDDPDTGPPDPTDISLSDQELIEKAMNASNGEKFRRLWVGDTSGYPSHSEADQALCNYLAFWTGGDEQRIERLFSKSGLVRDKWSERADYRERTIRKAVEDCTAYYNPDGDSVTTE</sequence>
<name>A0ABX2LAZ5_9EURY</name>
<evidence type="ECO:0000313" key="3">
    <source>
        <dbReference type="Proteomes" id="UP001016761"/>
    </source>
</evidence>
<protein>
    <recommendedName>
        <fullName evidence="1">NrS-1 polymerase-like HBD domain-containing protein</fullName>
    </recommendedName>
</protein>
<dbReference type="Proteomes" id="UP001016761">
    <property type="component" value="Unassembled WGS sequence"/>
</dbReference>
<dbReference type="RefSeq" id="WP_174678798.1">
    <property type="nucleotide sequence ID" value="NZ_JABUQZ010000001.1"/>
</dbReference>
<evidence type="ECO:0000259" key="1">
    <source>
        <dbReference type="Pfam" id="PF22763"/>
    </source>
</evidence>
<keyword evidence="3" id="KW-1185">Reference proteome</keyword>
<reference evidence="2 3" key="1">
    <citation type="submission" date="2020-06" db="EMBL/GenBank/DDBJ databases">
        <title>Haloterrigena sp. nov., an extremely halophilic archaeon isolated from a saline sediment.</title>
        <authorList>
            <person name="Liu B.-B."/>
        </authorList>
    </citation>
    <scope>NUCLEOTIDE SEQUENCE [LARGE SCALE GENOMIC DNA]</scope>
    <source>
        <strain evidence="2 3">SYSU A558-1</strain>
    </source>
</reference>
<feature type="domain" description="NrS-1 polymerase-like HBD" evidence="1">
    <location>
        <begin position="224"/>
        <end position="284"/>
    </location>
</feature>
<comment type="caution">
    <text evidence="2">The sequence shown here is derived from an EMBL/GenBank/DDBJ whole genome shotgun (WGS) entry which is preliminary data.</text>
</comment>
<gene>
    <name evidence="2" type="ORF">HTZ84_00020</name>
</gene>